<comment type="caution">
    <text evidence="1">The sequence shown here is derived from an EMBL/GenBank/DDBJ whole genome shotgun (WGS) entry which is preliminary data.</text>
</comment>
<protein>
    <submittedName>
        <fullName evidence="1">Uncharacterized protein</fullName>
    </submittedName>
</protein>
<reference evidence="1 2" key="1">
    <citation type="journal article" date="2018" name="BMC Genomics">
        <title>Comparative genome analyses reveal sequence features reflecting distinct modes of host-adaptation between dicot and monocot powdery mildew.</title>
        <authorList>
            <person name="Wu Y."/>
            <person name="Ma X."/>
            <person name="Pan Z."/>
            <person name="Kale S.D."/>
            <person name="Song Y."/>
            <person name="King H."/>
            <person name="Zhang Q."/>
            <person name="Presley C."/>
            <person name="Deng X."/>
            <person name="Wei C.I."/>
            <person name="Xiao S."/>
        </authorList>
    </citation>
    <scope>NUCLEOTIDE SEQUENCE [LARGE SCALE GENOMIC DNA]</scope>
    <source>
        <strain evidence="1">UMSG2</strain>
    </source>
</reference>
<dbReference type="Proteomes" id="UP000286134">
    <property type="component" value="Unassembled WGS sequence"/>
</dbReference>
<keyword evidence="2" id="KW-1185">Reference proteome</keyword>
<dbReference type="EMBL" id="MCFK01000393">
    <property type="protein sequence ID" value="RKF65725.1"/>
    <property type="molecule type" value="Genomic_DNA"/>
</dbReference>
<gene>
    <name evidence="1" type="ORF">OnM2_003017</name>
</gene>
<evidence type="ECO:0000313" key="2">
    <source>
        <dbReference type="Proteomes" id="UP000286134"/>
    </source>
</evidence>
<evidence type="ECO:0000313" key="1">
    <source>
        <dbReference type="EMBL" id="RKF65725.1"/>
    </source>
</evidence>
<accession>A0A420I7T7</accession>
<name>A0A420I7T7_9PEZI</name>
<dbReference type="AlphaFoldDB" id="A0A420I7T7"/>
<proteinExistence type="predicted"/>
<sequence length="53" mass="6180">MAQPPSSSSLHLHPRIEIRIQNLTENTVFLTENYTVRVTIYKFYDENDGLLTI</sequence>
<organism evidence="1 2">
    <name type="scientific">Erysiphe neolycopersici</name>
    <dbReference type="NCBI Taxonomy" id="212602"/>
    <lineage>
        <taxon>Eukaryota</taxon>
        <taxon>Fungi</taxon>
        <taxon>Dikarya</taxon>
        <taxon>Ascomycota</taxon>
        <taxon>Pezizomycotina</taxon>
        <taxon>Leotiomycetes</taxon>
        <taxon>Erysiphales</taxon>
        <taxon>Erysiphaceae</taxon>
        <taxon>Erysiphe</taxon>
    </lineage>
</organism>